<feature type="compositionally biased region" description="Pro residues" evidence="4">
    <location>
        <begin position="64"/>
        <end position="85"/>
    </location>
</feature>
<sequence>MMAESSSTPSPKAVAPKHSSPPSPSPSPPPSPEQSLHSSSSKSTTPAQSEPEPSAVRTESDSPDSPPSAPQHIPPPAPPAPPPLSPQHRTPLPSETCTHTILSTLALLGTPKNPLPPVNGYVEILKTMWETCASTKDFEFQKSHEEYIETFGFVSSNPLVELGLESGETTSGSILGGALVLQLLSHLVMKYPAAANEMLTQDCWRIFRCTTTEDNDTPDADNPSTAADDPPGAENGVGWLGAAANFLKSQATSSKPSSYYNLPLSQVTSQIAFILIQTFHLTSPTPFATVMSNHHHFLKSLNDFNDLYVVLLKLVCRYWWESVIDDLNNDVKLQEARNYGGEVAAEGTGYLASALNAVGAAKAAATTVIATANVKAPRSHYISAFATVITLVRERFSSFLTSGLTLRKIMNKVDLQNSLGSCVSEDFVLRSCITKVIDDEEGGMRYCAEGYLYVQTDNDKDQEQRSPFKSKVEIDLKYGTFSWKDDVGVLQGQCLFQHVSRIIPGVLKEVGGGDDAKNDVYVKSDITLTIICWDGRIVVMTGSSAKEIKSWRGTLQNYVFEYGAPPPAPPADNDNDDEGKGVEEEDEANTLKDDECELLAKAAVKDDLGTFTSVAIRETGAVSKSLHTIMDGSYSNLLHLCSLWGSINVLRFILESEVITVNGVNSKGETPLFIACANGKIEVLRLLIAWGGELMIRANGGVSCSQVAAALGSSECVEEILSYGGGTETDGYSRTCLHYVCMNFRITAKGNDRLTCLLLLLDVVFDQINCREGINGDTALIVAIRVGWRDGVLALLQAAADVNITNHNGESPWTLSRNTPMQALVDEYTGTSSDAAPTTPKKPPPQSTDKPLPSPKSSNGWIQYYDDNGNPYIFHPDTQSSLWGVLATPQSPSNLSPSASNRRSPTNGSPGPSGVQNVFGLSVTTSASVEGSPSVANNDQFSSPRGGGLFQTTPTKGSPVFSGLLNVGNVGNVGSTPSRSSPSPSPLSTPRSHHYIRRAYEDTDASENEYNFKPQPGDATRQEERKQRRRKAEAKREKEKAKRDKIVKQRLEGLAELKQLKREKEELAARIRHLEMT</sequence>
<evidence type="ECO:0000313" key="6">
    <source>
        <dbReference type="EMBL" id="GMI03839.1"/>
    </source>
</evidence>
<dbReference type="Gene3D" id="1.25.40.20">
    <property type="entry name" value="Ankyrin repeat-containing domain"/>
    <property type="match status" value="1"/>
</dbReference>
<dbReference type="AlphaFoldDB" id="A0A9W7CFS0"/>
<dbReference type="PANTHER" id="PTHR24198:SF165">
    <property type="entry name" value="ANKYRIN REPEAT-CONTAINING PROTEIN-RELATED"/>
    <property type="match status" value="1"/>
</dbReference>
<evidence type="ECO:0000256" key="3">
    <source>
        <dbReference type="PROSITE-ProRule" id="PRU00023"/>
    </source>
</evidence>
<feature type="region of interest" description="Disordered" evidence="4">
    <location>
        <begin position="1"/>
        <end position="95"/>
    </location>
</feature>
<dbReference type="Pfam" id="PF12796">
    <property type="entry name" value="Ank_2"/>
    <property type="match status" value="2"/>
</dbReference>
<feature type="region of interest" description="Disordered" evidence="4">
    <location>
        <begin position="563"/>
        <end position="589"/>
    </location>
</feature>
<proteinExistence type="predicted"/>
<dbReference type="SMART" id="SM00248">
    <property type="entry name" value="ANK"/>
    <property type="match status" value="5"/>
</dbReference>
<dbReference type="PROSITE" id="PS51335">
    <property type="entry name" value="ELMO"/>
    <property type="match status" value="1"/>
</dbReference>
<gene>
    <name evidence="6" type="ORF">TrVE_jg2520</name>
</gene>
<keyword evidence="2 3" id="KW-0040">ANK repeat</keyword>
<evidence type="ECO:0000256" key="1">
    <source>
        <dbReference type="ARBA" id="ARBA00022737"/>
    </source>
</evidence>
<feature type="compositionally biased region" description="Pro residues" evidence="4">
    <location>
        <begin position="19"/>
        <end position="32"/>
    </location>
</feature>
<dbReference type="Proteomes" id="UP001165160">
    <property type="component" value="Unassembled WGS sequence"/>
</dbReference>
<feature type="domain" description="ELMO" evidence="5">
    <location>
        <begin position="120"/>
        <end position="344"/>
    </location>
</feature>
<evidence type="ECO:0000313" key="7">
    <source>
        <dbReference type="Proteomes" id="UP001165160"/>
    </source>
</evidence>
<accession>A0A9W7CFS0</accession>
<comment type="caution">
    <text evidence="6">The sequence shown here is derived from an EMBL/GenBank/DDBJ whole genome shotgun (WGS) entry which is preliminary data.</text>
</comment>
<keyword evidence="1" id="KW-0677">Repeat</keyword>
<dbReference type="InterPro" id="IPR036770">
    <property type="entry name" value="Ankyrin_rpt-contain_sf"/>
</dbReference>
<feature type="compositionally biased region" description="Acidic residues" evidence="4">
    <location>
        <begin position="573"/>
        <end position="588"/>
    </location>
</feature>
<dbReference type="PROSITE" id="PS50088">
    <property type="entry name" value="ANK_REPEAT"/>
    <property type="match status" value="2"/>
</dbReference>
<evidence type="ECO:0000256" key="4">
    <source>
        <dbReference type="SAM" id="MobiDB-lite"/>
    </source>
</evidence>
<feature type="compositionally biased region" description="Low complexity" evidence="4">
    <location>
        <begin position="9"/>
        <end position="18"/>
    </location>
</feature>
<evidence type="ECO:0000256" key="2">
    <source>
        <dbReference type="ARBA" id="ARBA00023043"/>
    </source>
</evidence>
<dbReference type="InterPro" id="IPR006816">
    <property type="entry name" value="ELMO_dom"/>
</dbReference>
<name>A0A9W7CFS0_9STRA</name>
<dbReference type="PANTHER" id="PTHR24198">
    <property type="entry name" value="ANKYRIN REPEAT AND PROTEIN KINASE DOMAIN-CONTAINING PROTEIN"/>
    <property type="match status" value="1"/>
</dbReference>
<feature type="compositionally biased region" description="Low complexity" evidence="4">
    <location>
        <begin position="966"/>
        <end position="990"/>
    </location>
</feature>
<evidence type="ECO:0000259" key="5">
    <source>
        <dbReference type="PROSITE" id="PS51335"/>
    </source>
</evidence>
<feature type="compositionally biased region" description="Low complexity" evidence="4">
    <location>
        <begin position="33"/>
        <end position="50"/>
    </location>
</feature>
<organism evidence="6 7">
    <name type="scientific">Triparma verrucosa</name>
    <dbReference type="NCBI Taxonomy" id="1606542"/>
    <lineage>
        <taxon>Eukaryota</taxon>
        <taxon>Sar</taxon>
        <taxon>Stramenopiles</taxon>
        <taxon>Ochrophyta</taxon>
        <taxon>Bolidophyceae</taxon>
        <taxon>Parmales</taxon>
        <taxon>Triparmaceae</taxon>
        <taxon>Triparma</taxon>
    </lineage>
</organism>
<keyword evidence="7" id="KW-1185">Reference proteome</keyword>
<dbReference type="SUPFAM" id="SSF48403">
    <property type="entry name" value="Ankyrin repeat"/>
    <property type="match status" value="1"/>
</dbReference>
<feature type="region of interest" description="Disordered" evidence="4">
    <location>
        <begin position="830"/>
        <end position="861"/>
    </location>
</feature>
<protein>
    <recommendedName>
        <fullName evidence="5">ELMO domain-containing protein</fullName>
    </recommendedName>
</protein>
<feature type="region of interest" description="Disordered" evidence="4">
    <location>
        <begin position="884"/>
        <end position="1044"/>
    </location>
</feature>
<dbReference type="EMBL" id="BRXX01000308">
    <property type="protein sequence ID" value="GMI03839.1"/>
    <property type="molecule type" value="Genomic_DNA"/>
</dbReference>
<feature type="repeat" description="ANK" evidence="3">
    <location>
        <begin position="775"/>
        <end position="807"/>
    </location>
</feature>
<dbReference type="InterPro" id="IPR002110">
    <property type="entry name" value="Ankyrin_rpt"/>
</dbReference>
<feature type="compositionally biased region" description="Polar residues" evidence="4">
    <location>
        <begin position="884"/>
        <end position="916"/>
    </location>
</feature>
<feature type="repeat" description="ANK" evidence="3">
    <location>
        <begin position="667"/>
        <end position="699"/>
    </location>
</feature>
<dbReference type="PROSITE" id="PS50297">
    <property type="entry name" value="ANK_REP_REGION"/>
    <property type="match status" value="1"/>
</dbReference>
<feature type="compositionally biased region" description="Polar residues" evidence="4">
    <location>
        <begin position="922"/>
        <end position="943"/>
    </location>
</feature>
<feature type="compositionally biased region" description="Basic and acidic residues" evidence="4">
    <location>
        <begin position="1034"/>
        <end position="1044"/>
    </location>
</feature>
<reference evidence="7" key="1">
    <citation type="journal article" date="2023" name="Commun. Biol.">
        <title>Genome analysis of Parmales, the sister group of diatoms, reveals the evolutionary specialization of diatoms from phago-mixotrophs to photoautotrophs.</title>
        <authorList>
            <person name="Ban H."/>
            <person name="Sato S."/>
            <person name="Yoshikawa S."/>
            <person name="Yamada K."/>
            <person name="Nakamura Y."/>
            <person name="Ichinomiya M."/>
            <person name="Sato N."/>
            <person name="Blanc-Mathieu R."/>
            <person name="Endo H."/>
            <person name="Kuwata A."/>
            <person name="Ogata H."/>
        </authorList>
    </citation>
    <scope>NUCLEOTIDE SEQUENCE [LARGE SCALE GENOMIC DNA]</scope>
    <source>
        <strain evidence="7">NIES 3699</strain>
    </source>
</reference>